<dbReference type="GO" id="GO:0071555">
    <property type="term" value="P:cell wall organization"/>
    <property type="evidence" value="ECO:0007669"/>
    <property type="project" value="UniProtKB-KW"/>
</dbReference>
<evidence type="ECO:0000256" key="10">
    <source>
        <dbReference type="ARBA" id="ARBA00023326"/>
    </source>
</evidence>
<evidence type="ECO:0000256" key="16">
    <source>
        <dbReference type="ARBA" id="ARBA00043257"/>
    </source>
</evidence>
<gene>
    <name evidence="20" type="ORF">K444DRAFT_618319</name>
</gene>
<keyword evidence="21" id="KW-1185">Reference proteome</keyword>
<evidence type="ECO:0000256" key="15">
    <source>
        <dbReference type="ARBA" id="ARBA00042025"/>
    </source>
</evidence>
<keyword evidence="9" id="KW-0961">Cell wall biogenesis/degradation</keyword>
<evidence type="ECO:0000256" key="17">
    <source>
        <dbReference type="RuleBase" id="RU361153"/>
    </source>
</evidence>
<dbReference type="GO" id="GO:0005576">
    <property type="term" value="C:extracellular region"/>
    <property type="evidence" value="ECO:0007669"/>
    <property type="project" value="UniProtKB-SubCell"/>
</dbReference>
<evidence type="ECO:0000256" key="3">
    <source>
        <dbReference type="ARBA" id="ARBA00022525"/>
    </source>
</evidence>
<evidence type="ECO:0000259" key="19">
    <source>
        <dbReference type="Pfam" id="PF00150"/>
    </source>
</evidence>
<evidence type="ECO:0000256" key="18">
    <source>
        <dbReference type="SAM" id="SignalP"/>
    </source>
</evidence>
<comment type="catalytic activity">
    <reaction evidence="11">
        <text>Random hydrolysis of (1-&gt;6)-linkages in (1-&gt;6)-beta-D-glucans.</text>
        <dbReference type="EC" id="3.2.1.75"/>
    </reaction>
</comment>
<dbReference type="Gene3D" id="3.20.20.80">
    <property type="entry name" value="Glycosidases"/>
    <property type="match status" value="1"/>
</dbReference>
<dbReference type="InParanoid" id="A0A2J6SSU2"/>
<dbReference type="Pfam" id="PF00150">
    <property type="entry name" value="Cellulase"/>
    <property type="match status" value="1"/>
</dbReference>
<evidence type="ECO:0000256" key="5">
    <source>
        <dbReference type="ARBA" id="ARBA00022801"/>
    </source>
</evidence>
<keyword evidence="5 17" id="KW-0378">Hydrolase</keyword>
<reference evidence="20 21" key="1">
    <citation type="submission" date="2016-04" db="EMBL/GenBank/DDBJ databases">
        <title>A degradative enzymes factory behind the ericoid mycorrhizal symbiosis.</title>
        <authorList>
            <consortium name="DOE Joint Genome Institute"/>
            <person name="Martino E."/>
            <person name="Morin E."/>
            <person name="Grelet G."/>
            <person name="Kuo A."/>
            <person name="Kohler A."/>
            <person name="Daghino S."/>
            <person name="Barry K."/>
            <person name="Choi C."/>
            <person name="Cichocki N."/>
            <person name="Clum A."/>
            <person name="Copeland A."/>
            <person name="Hainaut M."/>
            <person name="Haridas S."/>
            <person name="Labutti K."/>
            <person name="Lindquist E."/>
            <person name="Lipzen A."/>
            <person name="Khouja H.-R."/>
            <person name="Murat C."/>
            <person name="Ohm R."/>
            <person name="Olson A."/>
            <person name="Spatafora J."/>
            <person name="Veneault-Fourrey C."/>
            <person name="Henrissat B."/>
            <person name="Grigoriev I."/>
            <person name="Martin F."/>
            <person name="Perotto S."/>
        </authorList>
    </citation>
    <scope>NUCLEOTIDE SEQUENCE [LARGE SCALE GENOMIC DNA]</scope>
    <source>
        <strain evidence="20 21">E</strain>
    </source>
</reference>
<dbReference type="PANTHER" id="PTHR31297">
    <property type="entry name" value="GLUCAN ENDO-1,6-BETA-GLUCOSIDASE B"/>
    <property type="match status" value="1"/>
</dbReference>
<dbReference type="InterPro" id="IPR001547">
    <property type="entry name" value="Glyco_hydro_5"/>
</dbReference>
<protein>
    <recommendedName>
        <fullName evidence="13">glucan endo-1,6-beta-glucosidase</fullName>
        <ecNumber evidence="13">3.2.1.75</ecNumber>
    </recommendedName>
    <alternativeName>
        <fullName evidence="15">Beta-1,6-glucanase B</fullName>
    </alternativeName>
    <alternativeName>
        <fullName evidence="14">Endo-1,6-beta-D-glucanase B</fullName>
    </alternativeName>
    <alternativeName>
        <fullName evidence="16">Endo-1,6-beta-glucanase B</fullName>
    </alternativeName>
</protein>
<dbReference type="InterPro" id="IPR017853">
    <property type="entry name" value="GH"/>
</dbReference>
<feature type="signal peptide" evidence="18">
    <location>
        <begin position="1"/>
        <end position="19"/>
    </location>
</feature>
<comment type="similarity">
    <text evidence="2 17">Belongs to the glycosyl hydrolase 5 (cellulase A) family.</text>
</comment>
<comment type="function">
    <text evidence="12">Beta-glucanases participate in the metabolism of beta-glucan, the main structural component of the cell wall. Acts on lutean, pustulan and 1,6-oligo-beta-D-glucosides.</text>
</comment>
<keyword evidence="7" id="KW-0119">Carbohydrate metabolism</keyword>
<dbReference type="EC" id="3.2.1.75" evidence="13"/>
<dbReference type="Proteomes" id="UP000235371">
    <property type="component" value="Unassembled WGS sequence"/>
</dbReference>
<keyword evidence="3" id="KW-0964">Secreted</keyword>
<evidence type="ECO:0000313" key="21">
    <source>
        <dbReference type="Proteomes" id="UP000235371"/>
    </source>
</evidence>
<evidence type="ECO:0000256" key="8">
    <source>
        <dbReference type="ARBA" id="ARBA00023295"/>
    </source>
</evidence>
<dbReference type="RefSeq" id="XP_024730741.1">
    <property type="nucleotide sequence ID" value="XM_024881291.1"/>
</dbReference>
<keyword evidence="8 17" id="KW-0326">Glycosidase</keyword>
<evidence type="ECO:0000256" key="9">
    <source>
        <dbReference type="ARBA" id="ARBA00023316"/>
    </source>
</evidence>
<evidence type="ECO:0000256" key="2">
    <source>
        <dbReference type="ARBA" id="ARBA00005641"/>
    </source>
</evidence>
<organism evidence="20 21">
    <name type="scientific">Hyaloscypha bicolor E</name>
    <dbReference type="NCBI Taxonomy" id="1095630"/>
    <lineage>
        <taxon>Eukaryota</taxon>
        <taxon>Fungi</taxon>
        <taxon>Dikarya</taxon>
        <taxon>Ascomycota</taxon>
        <taxon>Pezizomycotina</taxon>
        <taxon>Leotiomycetes</taxon>
        <taxon>Helotiales</taxon>
        <taxon>Hyaloscyphaceae</taxon>
        <taxon>Hyaloscypha</taxon>
        <taxon>Hyaloscypha bicolor</taxon>
    </lineage>
</organism>
<dbReference type="GO" id="GO:0009986">
    <property type="term" value="C:cell surface"/>
    <property type="evidence" value="ECO:0007669"/>
    <property type="project" value="TreeGrafter"/>
</dbReference>
<dbReference type="EMBL" id="KZ613866">
    <property type="protein sequence ID" value="PMD53837.1"/>
    <property type="molecule type" value="Genomic_DNA"/>
</dbReference>
<dbReference type="SUPFAM" id="SSF51445">
    <property type="entry name" value="(Trans)glycosidases"/>
    <property type="match status" value="1"/>
</dbReference>
<evidence type="ECO:0000256" key="13">
    <source>
        <dbReference type="ARBA" id="ARBA00038935"/>
    </source>
</evidence>
<accession>A0A2J6SSU2</accession>
<dbReference type="FunFam" id="3.20.20.80:FF:000269">
    <property type="entry name" value="Probable glucan endo-1,6-beta-glucosidase B"/>
    <property type="match status" value="1"/>
</dbReference>
<dbReference type="GeneID" id="36589368"/>
<dbReference type="InterPro" id="IPR050386">
    <property type="entry name" value="Glycosyl_hydrolase_5"/>
</dbReference>
<evidence type="ECO:0000313" key="20">
    <source>
        <dbReference type="EMBL" id="PMD53837.1"/>
    </source>
</evidence>
<evidence type="ECO:0000256" key="1">
    <source>
        <dbReference type="ARBA" id="ARBA00004613"/>
    </source>
</evidence>
<evidence type="ECO:0000256" key="4">
    <source>
        <dbReference type="ARBA" id="ARBA00022729"/>
    </source>
</evidence>
<evidence type="ECO:0000256" key="7">
    <source>
        <dbReference type="ARBA" id="ARBA00023277"/>
    </source>
</evidence>
<dbReference type="GO" id="GO:0004338">
    <property type="term" value="F:glucan exo-1,3-beta-glucosidase activity"/>
    <property type="evidence" value="ECO:0007669"/>
    <property type="project" value="TreeGrafter"/>
</dbReference>
<keyword evidence="4 18" id="KW-0732">Signal</keyword>
<evidence type="ECO:0000256" key="12">
    <source>
        <dbReference type="ARBA" id="ARBA00037628"/>
    </source>
</evidence>
<evidence type="ECO:0000256" key="14">
    <source>
        <dbReference type="ARBA" id="ARBA00041472"/>
    </source>
</evidence>
<keyword evidence="10" id="KW-0624">Polysaccharide degradation</keyword>
<dbReference type="GO" id="GO:0009251">
    <property type="term" value="P:glucan catabolic process"/>
    <property type="evidence" value="ECO:0007669"/>
    <property type="project" value="TreeGrafter"/>
</dbReference>
<dbReference type="GO" id="GO:0046557">
    <property type="term" value="F:glucan endo-1,6-beta-glucosidase activity"/>
    <property type="evidence" value="ECO:0007669"/>
    <property type="project" value="UniProtKB-EC"/>
</dbReference>
<dbReference type="OrthoDB" id="1887033at2759"/>
<dbReference type="AlphaFoldDB" id="A0A2J6SSU2"/>
<evidence type="ECO:0000256" key="11">
    <source>
        <dbReference type="ARBA" id="ARBA00036633"/>
    </source>
</evidence>
<dbReference type="PANTHER" id="PTHR31297:SF39">
    <property type="entry name" value="GLUCAN ENDO-1,6-BETA-GLUCOSIDASE B"/>
    <property type="match status" value="1"/>
</dbReference>
<keyword evidence="6" id="KW-0325">Glycoprotein</keyword>
<feature type="domain" description="Glycoside hydrolase family 5" evidence="19">
    <location>
        <begin position="103"/>
        <end position="389"/>
    </location>
</feature>
<proteinExistence type="inferred from homology"/>
<sequence>MMLVTSMTLLALAASPVLAWLPGEHKEIYARDGTNLFNNTALGGDSTSKRWLQASGKVRGVNMGSLFVFEPWIAETEWANMGCGGQASEFDCVSHLGQAQANSAFQTHWDSWITQADIAQMQSYGLNAIRVPVGYWMMESLVYADSEHFPQGGITYLERLCGWASDAGFYIIIDLHGAPGAQQPGNSDTGQNAPSAGFYVDYQYARAEQFLSWLTNLIHTTYAFRNVGMIGIVNEPIQNADTVVTMRSSYYPGAYNAIRSAERALGVTQNNFLHVQPMNELWFAGDPNQFFDLANTVSLAYDDHRYLKWAGVPTSQYDYLSNTCNDNRNSDNNTPTIVGEFSLSVPDDVQWTPDWDPSTQQAFYRKWFAAQVTKYEQDTNGWVFWTWKSQLGDYRWSYQDAVAAGVIPGNVADVDQGACNGY</sequence>
<name>A0A2J6SSU2_9HELO</name>
<evidence type="ECO:0000256" key="6">
    <source>
        <dbReference type="ARBA" id="ARBA00023180"/>
    </source>
</evidence>
<comment type="subcellular location">
    <subcellularLocation>
        <location evidence="1">Secreted</location>
    </subcellularLocation>
</comment>
<dbReference type="STRING" id="1095630.A0A2J6SSU2"/>
<feature type="chain" id="PRO_5014357397" description="glucan endo-1,6-beta-glucosidase" evidence="18">
    <location>
        <begin position="20"/>
        <end position="422"/>
    </location>
</feature>